<name>A0AAV2F5P3_9ROSI</name>
<dbReference type="Proteomes" id="UP001497516">
    <property type="component" value="Chromosome 6"/>
</dbReference>
<evidence type="ECO:0000313" key="2">
    <source>
        <dbReference type="Proteomes" id="UP001497516"/>
    </source>
</evidence>
<dbReference type="AlphaFoldDB" id="A0AAV2F5P3"/>
<keyword evidence="2" id="KW-1185">Reference proteome</keyword>
<dbReference type="EMBL" id="OZ034819">
    <property type="protein sequence ID" value="CAL1393372.1"/>
    <property type="molecule type" value="Genomic_DNA"/>
</dbReference>
<organism evidence="1 2">
    <name type="scientific">Linum trigynum</name>
    <dbReference type="NCBI Taxonomy" id="586398"/>
    <lineage>
        <taxon>Eukaryota</taxon>
        <taxon>Viridiplantae</taxon>
        <taxon>Streptophyta</taxon>
        <taxon>Embryophyta</taxon>
        <taxon>Tracheophyta</taxon>
        <taxon>Spermatophyta</taxon>
        <taxon>Magnoliopsida</taxon>
        <taxon>eudicotyledons</taxon>
        <taxon>Gunneridae</taxon>
        <taxon>Pentapetalae</taxon>
        <taxon>rosids</taxon>
        <taxon>fabids</taxon>
        <taxon>Malpighiales</taxon>
        <taxon>Linaceae</taxon>
        <taxon>Linum</taxon>
    </lineage>
</organism>
<protein>
    <recommendedName>
        <fullName evidence="3">Prolamin-like domain-containing protein</fullName>
    </recommendedName>
</protein>
<reference evidence="1 2" key="1">
    <citation type="submission" date="2024-04" db="EMBL/GenBank/DDBJ databases">
        <authorList>
            <person name="Fracassetti M."/>
        </authorList>
    </citation>
    <scope>NUCLEOTIDE SEQUENCE [LARGE SCALE GENOMIC DNA]</scope>
</reference>
<evidence type="ECO:0000313" key="1">
    <source>
        <dbReference type="EMBL" id="CAL1393372.1"/>
    </source>
</evidence>
<sequence length="98" mass="11324">MSSFTVAKKHHQPWHSEAFTKACYKKKSSKCWEDTELVVLGKKELIDWGCCKPVLGDECADAIVDDLEAKHPNEPFAFSFREINTMCYWDSILRDPKI</sequence>
<gene>
    <name evidence="1" type="ORF">LTRI10_LOCUS33955</name>
</gene>
<evidence type="ECO:0008006" key="3">
    <source>
        <dbReference type="Google" id="ProtNLM"/>
    </source>
</evidence>
<proteinExistence type="predicted"/>
<accession>A0AAV2F5P3</accession>